<comment type="caution">
    <text evidence="2">The sequence shown here is derived from an EMBL/GenBank/DDBJ whole genome shotgun (WGS) entry which is preliminary data.</text>
</comment>
<feature type="transmembrane region" description="Helical" evidence="1">
    <location>
        <begin position="309"/>
        <end position="327"/>
    </location>
</feature>
<reference evidence="2 3" key="1">
    <citation type="submission" date="2020-08" db="EMBL/GenBank/DDBJ databases">
        <title>A Genomic Blueprint of the Chicken Gut Microbiome.</title>
        <authorList>
            <person name="Gilroy R."/>
            <person name="Ravi A."/>
            <person name="Getino M."/>
            <person name="Pursley I."/>
            <person name="Horton D.L."/>
            <person name="Alikhan N.-F."/>
            <person name="Baker D."/>
            <person name="Gharbi K."/>
            <person name="Hall N."/>
            <person name="Watson M."/>
            <person name="Adriaenssens E.M."/>
            <person name="Foster-Nyarko E."/>
            <person name="Jarju S."/>
            <person name="Secka A."/>
            <person name="Antonio M."/>
            <person name="Oren A."/>
            <person name="Chaudhuri R."/>
            <person name="La Ragione R.M."/>
            <person name="Hildebrand F."/>
            <person name="Pallen M.J."/>
        </authorList>
    </citation>
    <scope>NUCLEOTIDE SEQUENCE [LARGE SCALE GENOMIC DNA]</scope>
    <source>
        <strain evidence="2 3">Sa2YVA2</strain>
    </source>
</reference>
<evidence type="ECO:0000256" key="1">
    <source>
        <dbReference type="SAM" id="Phobius"/>
    </source>
</evidence>
<feature type="transmembrane region" description="Helical" evidence="1">
    <location>
        <begin position="273"/>
        <end position="297"/>
    </location>
</feature>
<feature type="transmembrane region" description="Helical" evidence="1">
    <location>
        <begin position="182"/>
        <end position="200"/>
    </location>
</feature>
<keyword evidence="1" id="KW-1133">Transmembrane helix</keyword>
<gene>
    <name evidence="2" type="ORF">H9649_09735</name>
</gene>
<organism evidence="2 3">
    <name type="scientific">Sporosarcina quadrami</name>
    <dbReference type="NCBI Taxonomy" id="2762234"/>
    <lineage>
        <taxon>Bacteria</taxon>
        <taxon>Bacillati</taxon>
        <taxon>Bacillota</taxon>
        <taxon>Bacilli</taxon>
        <taxon>Bacillales</taxon>
        <taxon>Caryophanaceae</taxon>
        <taxon>Sporosarcina</taxon>
    </lineage>
</organism>
<feature type="transmembrane region" description="Helical" evidence="1">
    <location>
        <begin position="372"/>
        <end position="394"/>
    </location>
</feature>
<keyword evidence="3" id="KW-1185">Reference proteome</keyword>
<accession>A0ABR8U9Z5</accession>
<dbReference type="RefSeq" id="WP_191694551.1">
    <property type="nucleotide sequence ID" value="NZ_JACSQN010000007.1"/>
</dbReference>
<keyword evidence="1" id="KW-0472">Membrane</keyword>
<keyword evidence="1" id="KW-0812">Transmembrane</keyword>
<protein>
    <recommendedName>
        <fullName evidence="4">ABC transporter permease</fullName>
    </recommendedName>
</protein>
<dbReference type="Proteomes" id="UP000626786">
    <property type="component" value="Unassembled WGS sequence"/>
</dbReference>
<feature type="transmembrane region" description="Helical" evidence="1">
    <location>
        <begin position="227"/>
        <end position="253"/>
    </location>
</feature>
<evidence type="ECO:0008006" key="4">
    <source>
        <dbReference type="Google" id="ProtNLM"/>
    </source>
</evidence>
<feature type="transmembrane region" description="Helical" evidence="1">
    <location>
        <begin position="20"/>
        <end position="38"/>
    </location>
</feature>
<sequence length="403" mass="47037">MNRTFLKHEFLITARSRKNVPFLLFIGVLLLSYCLLIVPNEETKETFSPEATIDYLTKLEGEQQLRLDKGNTGVIRITGMPVYAMNDNSYWMSKSFLNAYENKNFTRFLHLRSYYLETNPGEYTYDETMFKFSPYPGKDRMHLYERTMMRYENYLTKEHPITYGLIMEKTGLQALQKFLLDYGIYFFIFCAIFFSSDVLTRDRKNRSVLQGMPLSWYRQLNLKTVSAFLYSNLVILGMVVIGVMLIAIQFGIGHFNLDVPIMISQQTFTRKDYAVISLAKLLCIIAFVLLLLVFLFVRLNVIFSLLVKNEWVVLLLTTIILFSERIYSARTTRDLFGIDISSFPQTYFDFGKVVTGEKNYLMNIESVTVMKGLIVLLITVAVIEVLLFVISKIVNKRRFYQTR</sequence>
<dbReference type="EMBL" id="JACSQN010000007">
    <property type="protein sequence ID" value="MBD7984864.1"/>
    <property type="molecule type" value="Genomic_DNA"/>
</dbReference>
<name>A0ABR8U9Z5_9BACL</name>
<evidence type="ECO:0000313" key="2">
    <source>
        <dbReference type="EMBL" id="MBD7984864.1"/>
    </source>
</evidence>
<evidence type="ECO:0000313" key="3">
    <source>
        <dbReference type="Proteomes" id="UP000626786"/>
    </source>
</evidence>
<proteinExistence type="predicted"/>